<dbReference type="Gene3D" id="3.40.50.10610">
    <property type="entry name" value="ABC-type transport auxiliary lipoprotein component"/>
    <property type="match status" value="1"/>
</dbReference>
<feature type="coiled-coil region" evidence="1">
    <location>
        <begin position="215"/>
        <end position="242"/>
    </location>
</feature>
<name>E3H7Q0_ILYPC</name>
<dbReference type="HOGENOM" id="CLU_1048774_0_0_0"/>
<evidence type="ECO:0000256" key="1">
    <source>
        <dbReference type="SAM" id="Coils"/>
    </source>
</evidence>
<dbReference type="PROSITE" id="PS51257">
    <property type="entry name" value="PROKAR_LIPOPROTEIN"/>
    <property type="match status" value="1"/>
</dbReference>
<proteinExistence type="predicted"/>
<gene>
    <name evidence="2" type="ordered locus">Ilyop_0846</name>
</gene>
<evidence type="ECO:0008006" key="4">
    <source>
        <dbReference type="Google" id="ProtNLM"/>
    </source>
</evidence>
<protein>
    <recommendedName>
        <fullName evidence="4">Lipoprotein</fullName>
    </recommendedName>
</protein>
<evidence type="ECO:0000313" key="3">
    <source>
        <dbReference type="Proteomes" id="UP000006875"/>
    </source>
</evidence>
<dbReference type="OrthoDB" id="92503at2"/>
<dbReference type="STRING" id="572544.Ilyop_0846"/>
<dbReference type="Pfam" id="PF05643">
    <property type="entry name" value="GNA1162-like"/>
    <property type="match status" value="1"/>
</dbReference>
<dbReference type="EMBL" id="CP002281">
    <property type="protein sequence ID" value="ADO82632.1"/>
    <property type="molecule type" value="Genomic_DNA"/>
</dbReference>
<keyword evidence="1" id="KW-0175">Coiled coil</keyword>
<evidence type="ECO:0000313" key="2">
    <source>
        <dbReference type="EMBL" id="ADO82632.1"/>
    </source>
</evidence>
<dbReference type="InterPro" id="IPR008517">
    <property type="entry name" value="GNA1162-like"/>
</dbReference>
<dbReference type="eggNOG" id="COG4380">
    <property type="taxonomic scope" value="Bacteria"/>
</dbReference>
<organism evidence="2 3">
    <name type="scientific">Ilyobacter polytropus (strain ATCC 51220 / DSM 2926 / LMG 16218 / CuHBu1)</name>
    <dbReference type="NCBI Taxonomy" id="572544"/>
    <lineage>
        <taxon>Bacteria</taxon>
        <taxon>Fusobacteriati</taxon>
        <taxon>Fusobacteriota</taxon>
        <taxon>Fusobacteriia</taxon>
        <taxon>Fusobacteriales</taxon>
        <taxon>Fusobacteriaceae</taxon>
        <taxon>Ilyobacter</taxon>
    </lineage>
</organism>
<sequence>MRRGVITTILLLIFFTGCSSRRMVRQSETNVSPAKLAILPIDNLTNDVSGAEVLREVIYAAFIENPKGYEVQPMQKTDELLLNEGITDGGQLSLVHPIELSEILGTDGLLYIKLEELSLITLPFYHVRKIDMTYRMYNMGKLYIEEPLVVANRFLDINGILKTIDDPSNGLAYAGQGIAIHQGLRFITAGLGKHELRPEMGMISLKLLKTLPIGLAGSEEYIQEVEKEILKLREKFKNNENILPDNLENEYIEKKIIEDGIQLIN</sequence>
<dbReference type="RefSeq" id="WP_013387302.1">
    <property type="nucleotide sequence ID" value="NC_014632.1"/>
</dbReference>
<dbReference type="KEGG" id="ipo:Ilyop_0846"/>
<reference evidence="2 3" key="1">
    <citation type="journal article" date="2010" name="Stand. Genomic Sci.">
        <title>Complete genome sequence of Ilyobacter polytropus type strain (CuHbu1).</title>
        <authorList>
            <person name="Sikorski J."/>
            <person name="Chertkov O."/>
            <person name="Lapidus A."/>
            <person name="Nolan M."/>
            <person name="Lucas S."/>
            <person name="Del Rio T.G."/>
            <person name="Tice H."/>
            <person name="Cheng J.F."/>
            <person name="Tapia R."/>
            <person name="Han C."/>
            <person name="Goodwin L."/>
            <person name="Pitluck S."/>
            <person name="Liolios K."/>
            <person name="Ivanova N."/>
            <person name="Mavromatis K."/>
            <person name="Mikhailova N."/>
            <person name="Pati A."/>
            <person name="Chen A."/>
            <person name="Palaniappan K."/>
            <person name="Land M."/>
            <person name="Hauser L."/>
            <person name="Chang Y.J."/>
            <person name="Jeffries C.D."/>
            <person name="Brambilla E."/>
            <person name="Yasawong M."/>
            <person name="Rohde M."/>
            <person name="Pukall R."/>
            <person name="Spring S."/>
            <person name="Goker M."/>
            <person name="Woyke T."/>
            <person name="Bristow J."/>
            <person name="Eisen J.A."/>
            <person name="Markowitz V."/>
            <person name="Hugenholtz P."/>
            <person name="Kyrpides N.C."/>
            <person name="Klenk H.P."/>
        </authorList>
    </citation>
    <scope>NUCLEOTIDE SEQUENCE [LARGE SCALE GENOMIC DNA]</scope>
    <source>
        <strain evidence="3">ATCC 51220 / DSM 2926 / LMG 16218 / CuHBu1</strain>
    </source>
</reference>
<dbReference type="AlphaFoldDB" id="E3H7Q0"/>
<dbReference type="Proteomes" id="UP000006875">
    <property type="component" value="Chromosome"/>
</dbReference>
<accession>E3H7Q0</accession>
<keyword evidence="3" id="KW-1185">Reference proteome</keyword>